<dbReference type="GO" id="GO:0005783">
    <property type="term" value="C:endoplasmic reticulum"/>
    <property type="evidence" value="ECO:0007669"/>
    <property type="project" value="TreeGrafter"/>
</dbReference>
<evidence type="ECO:0000313" key="10">
    <source>
        <dbReference type="EMBL" id="VFT92897.1"/>
    </source>
</evidence>
<feature type="domain" description="Prolyl 4-hydroxylase alpha subunit" evidence="8">
    <location>
        <begin position="498"/>
        <end position="686"/>
    </location>
</feature>
<dbReference type="PANTHER" id="PTHR10869:SF226">
    <property type="entry name" value="PROLYL 4-HYDROXYLASE ALPHA SUBUNIT DOMAIN-CONTAINING PROTEIN"/>
    <property type="match status" value="1"/>
</dbReference>
<evidence type="ECO:0000256" key="5">
    <source>
        <dbReference type="ARBA" id="ARBA00023004"/>
    </source>
</evidence>
<evidence type="ECO:0000313" key="11">
    <source>
        <dbReference type="Proteomes" id="UP000332933"/>
    </source>
</evidence>
<keyword evidence="3" id="KW-0223">Dioxygenase</keyword>
<keyword evidence="4" id="KW-0560">Oxidoreductase</keyword>
<dbReference type="GO" id="GO:0005506">
    <property type="term" value="F:iron ion binding"/>
    <property type="evidence" value="ECO:0007669"/>
    <property type="project" value="InterPro"/>
</dbReference>
<dbReference type="Proteomes" id="UP000332933">
    <property type="component" value="Unassembled WGS sequence"/>
</dbReference>
<evidence type="ECO:0000256" key="1">
    <source>
        <dbReference type="ARBA" id="ARBA00001961"/>
    </source>
</evidence>
<dbReference type="InterPro" id="IPR045054">
    <property type="entry name" value="P4HA-like"/>
</dbReference>
<dbReference type="Gene3D" id="2.60.120.620">
    <property type="entry name" value="q2cbj1_9rhob like domain"/>
    <property type="match status" value="2"/>
</dbReference>
<feature type="region of interest" description="Disordered" evidence="6">
    <location>
        <begin position="1"/>
        <end position="35"/>
    </location>
</feature>
<dbReference type="SMART" id="SM00702">
    <property type="entry name" value="P4Hc"/>
    <property type="match status" value="1"/>
</dbReference>
<dbReference type="AlphaFoldDB" id="A0A485L7W8"/>
<keyword evidence="11" id="KW-1185">Reference proteome</keyword>
<dbReference type="InterPro" id="IPR006620">
    <property type="entry name" value="Pro_4_hyd_alph"/>
</dbReference>
<accession>A0A485L7W8</accession>
<sequence>MARRMSASATTDEPVAEPESRVGSHETLPHKLTSSDPSPSIFLWIATLAAVVAVTVALLWQPPSVVDVAKNVSSAQGSYYESDIVNMDPIRFLQPSTSCDDAFHAVRGTLTSVTDAMAASPSLVDQGLVFLMRNGVNEGLYLTWQGSDHCLHALASAAAVALGADQGRVALGVRLLTQHGLPIASAADLNHAGRIAHVLVDFQTWVWPGIAIGHVYHLADGVQLQTVGLTPLVFSVAGFFTNAEAQQIIAEGSPHLKRSRINRGTASVASDRRTSNTAMLPRSNLTMAFQRKSAALARLPSASFASKLQLVRYEAGELYRKHLDTRGTPDALPATYYDLRFEDFAGWADHAAAVLAGQEDDDAVPDKLRRGDTWFPDVTNPAFVHALLTRFVEKQTATNFFQARSEETWSTWIQTELKNGHATTILPRLLAKKGSAYIPALIETWLSALPPALQVTLRPYTPTRRVPVHGITHFYRWVRWLKNQIAVEMAVVPSRARPRGAMYPKLNVAFQLKLATLVLQHVSDEQLVAALGADALTKLKAAVDAKKGGAALLEALHDAINTDAFVRLVVQTWETQVDAPPTLRYDLPAYVKPWRPNRFVTLFLYLSDVAEGGETVFPYSTDRLVTDIDHRGAMDECTAGLAVPPTKLMASLFYVQTPDEEIDLMSRHGGCPPMRGVKWGSNSFMWNADAEESKTLYDV</sequence>
<reference evidence="9" key="2">
    <citation type="submission" date="2019-06" db="EMBL/GenBank/DDBJ databases">
        <title>Genomics analysis of Aphanomyces spp. identifies a new class of oomycete effector associated with host adaptation.</title>
        <authorList>
            <person name="Gaulin E."/>
        </authorList>
    </citation>
    <scope>NUCLEOTIDE SEQUENCE</scope>
    <source>
        <strain evidence="9">CBS 578.67</strain>
    </source>
</reference>
<keyword evidence="2" id="KW-0479">Metal-binding</keyword>
<comment type="cofactor">
    <cofactor evidence="1">
        <name>L-ascorbate</name>
        <dbReference type="ChEBI" id="CHEBI:38290"/>
    </cofactor>
</comment>
<keyword evidence="7" id="KW-0472">Membrane</keyword>
<evidence type="ECO:0000313" key="9">
    <source>
        <dbReference type="EMBL" id="KAF0692868.1"/>
    </source>
</evidence>
<dbReference type="OrthoDB" id="420380at2759"/>
<dbReference type="EMBL" id="VJMH01005802">
    <property type="protein sequence ID" value="KAF0692868.1"/>
    <property type="molecule type" value="Genomic_DNA"/>
</dbReference>
<keyword evidence="5" id="KW-0408">Iron</keyword>
<feature type="transmembrane region" description="Helical" evidence="7">
    <location>
        <begin position="41"/>
        <end position="60"/>
    </location>
</feature>
<evidence type="ECO:0000256" key="3">
    <source>
        <dbReference type="ARBA" id="ARBA00022964"/>
    </source>
</evidence>
<evidence type="ECO:0000256" key="4">
    <source>
        <dbReference type="ARBA" id="ARBA00023002"/>
    </source>
</evidence>
<evidence type="ECO:0000256" key="7">
    <source>
        <dbReference type="SAM" id="Phobius"/>
    </source>
</evidence>
<protein>
    <submittedName>
        <fullName evidence="10">Aste57867_16114 protein</fullName>
    </submittedName>
</protein>
<dbReference type="GO" id="GO:0004656">
    <property type="term" value="F:procollagen-proline 4-dioxygenase activity"/>
    <property type="evidence" value="ECO:0007669"/>
    <property type="project" value="TreeGrafter"/>
</dbReference>
<gene>
    <name evidence="10" type="primary">Aste57867_16114</name>
    <name evidence="9" type="ORF">As57867_016058</name>
    <name evidence="10" type="ORF">ASTE57867_16114</name>
</gene>
<organism evidence="10 11">
    <name type="scientific">Aphanomyces stellatus</name>
    <dbReference type="NCBI Taxonomy" id="120398"/>
    <lineage>
        <taxon>Eukaryota</taxon>
        <taxon>Sar</taxon>
        <taxon>Stramenopiles</taxon>
        <taxon>Oomycota</taxon>
        <taxon>Saprolegniomycetes</taxon>
        <taxon>Saprolegniales</taxon>
        <taxon>Verrucalvaceae</taxon>
        <taxon>Aphanomyces</taxon>
    </lineage>
</organism>
<dbReference type="GO" id="GO:0031418">
    <property type="term" value="F:L-ascorbic acid binding"/>
    <property type="evidence" value="ECO:0007669"/>
    <property type="project" value="InterPro"/>
</dbReference>
<feature type="compositionally biased region" description="Basic and acidic residues" evidence="6">
    <location>
        <begin position="18"/>
        <end position="29"/>
    </location>
</feature>
<dbReference type="EMBL" id="CAADRA010005823">
    <property type="protein sequence ID" value="VFT92897.1"/>
    <property type="molecule type" value="Genomic_DNA"/>
</dbReference>
<evidence type="ECO:0000256" key="6">
    <source>
        <dbReference type="SAM" id="MobiDB-lite"/>
    </source>
</evidence>
<dbReference type="PANTHER" id="PTHR10869">
    <property type="entry name" value="PROLYL 4-HYDROXYLASE ALPHA SUBUNIT"/>
    <property type="match status" value="1"/>
</dbReference>
<name>A0A485L7W8_9STRA</name>
<proteinExistence type="predicted"/>
<keyword evidence="7" id="KW-1133">Transmembrane helix</keyword>
<evidence type="ECO:0000259" key="8">
    <source>
        <dbReference type="SMART" id="SM00702"/>
    </source>
</evidence>
<reference evidence="10 11" key="1">
    <citation type="submission" date="2019-03" db="EMBL/GenBank/DDBJ databases">
        <authorList>
            <person name="Gaulin E."/>
            <person name="Dumas B."/>
        </authorList>
    </citation>
    <scope>NUCLEOTIDE SEQUENCE [LARGE SCALE GENOMIC DNA]</scope>
    <source>
        <strain evidence="10">CBS 568.67</strain>
    </source>
</reference>
<keyword evidence="7" id="KW-0812">Transmembrane</keyword>
<evidence type="ECO:0000256" key="2">
    <source>
        <dbReference type="ARBA" id="ARBA00022723"/>
    </source>
</evidence>